<dbReference type="EMBL" id="GBRH01247520">
    <property type="protein sequence ID" value="JAD50375.1"/>
    <property type="molecule type" value="Transcribed_RNA"/>
</dbReference>
<name>A0A0A9AN57_ARUDO</name>
<reference evidence="1" key="2">
    <citation type="journal article" date="2015" name="Data Brief">
        <title>Shoot transcriptome of the giant reed, Arundo donax.</title>
        <authorList>
            <person name="Barrero R.A."/>
            <person name="Guerrero F.D."/>
            <person name="Moolhuijzen P."/>
            <person name="Goolsby J.A."/>
            <person name="Tidwell J."/>
            <person name="Bellgard S.E."/>
            <person name="Bellgard M.I."/>
        </authorList>
    </citation>
    <scope>NUCLEOTIDE SEQUENCE</scope>
    <source>
        <tissue evidence="1">Shoot tissue taken approximately 20 cm above the soil surface</tissue>
    </source>
</reference>
<evidence type="ECO:0000313" key="1">
    <source>
        <dbReference type="EMBL" id="JAD50375.1"/>
    </source>
</evidence>
<sequence>MIWEGNNGVGWI</sequence>
<organism evidence="1">
    <name type="scientific">Arundo donax</name>
    <name type="common">Giant reed</name>
    <name type="synonym">Donax arundinaceus</name>
    <dbReference type="NCBI Taxonomy" id="35708"/>
    <lineage>
        <taxon>Eukaryota</taxon>
        <taxon>Viridiplantae</taxon>
        <taxon>Streptophyta</taxon>
        <taxon>Embryophyta</taxon>
        <taxon>Tracheophyta</taxon>
        <taxon>Spermatophyta</taxon>
        <taxon>Magnoliopsida</taxon>
        <taxon>Liliopsida</taxon>
        <taxon>Poales</taxon>
        <taxon>Poaceae</taxon>
        <taxon>PACMAD clade</taxon>
        <taxon>Arundinoideae</taxon>
        <taxon>Arundineae</taxon>
        <taxon>Arundo</taxon>
    </lineage>
</organism>
<proteinExistence type="predicted"/>
<protein>
    <submittedName>
        <fullName evidence="1">Uncharacterized protein</fullName>
    </submittedName>
</protein>
<accession>A0A0A9AN57</accession>
<reference evidence="1" key="1">
    <citation type="submission" date="2014-09" db="EMBL/GenBank/DDBJ databases">
        <authorList>
            <person name="Magalhaes I.L.F."/>
            <person name="Oliveira U."/>
            <person name="Santos F.R."/>
            <person name="Vidigal T.H.D.A."/>
            <person name="Brescovit A.D."/>
            <person name="Santos A.J."/>
        </authorList>
    </citation>
    <scope>NUCLEOTIDE SEQUENCE</scope>
    <source>
        <tissue evidence="1">Shoot tissue taken approximately 20 cm above the soil surface</tissue>
    </source>
</reference>